<sequence>MRMEVAIAGAGPAVLLVHGIPHTWFLWRRVIAALADRYFVIAPDLRGLGGTERARMGFDVTTVAGDLAGLLDVLGVASVAAVGIDLGVQTAFMLAMTSPGRVRCVALMEGLVGTLPGAESFLSRGAPWWFGFHGVPELPETLIAGHEAAYVDYFLAIGTYERRGVAPEAREAFVRAYSGRESIRCMCEHYRAMPESARQIASITSARRLDIPTLAIAGGVIDGALAGQLQGVAPHLATATIDNAAHILPEDQPETLLSLLEPFIEQRG</sequence>
<dbReference type="Proteomes" id="UP001217485">
    <property type="component" value="Unassembled WGS sequence"/>
</dbReference>
<feature type="domain" description="AB hydrolase-1" evidence="1">
    <location>
        <begin position="12"/>
        <end position="251"/>
    </location>
</feature>
<comment type="caution">
    <text evidence="2">The sequence shown here is derived from an EMBL/GenBank/DDBJ whole genome shotgun (WGS) entry which is preliminary data.</text>
</comment>
<dbReference type="GO" id="GO:0016787">
    <property type="term" value="F:hydrolase activity"/>
    <property type="evidence" value="ECO:0007669"/>
    <property type="project" value="UniProtKB-KW"/>
</dbReference>
<dbReference type="EMBL" id="JAQNDK010000001">
    <property type="protein sequence ID" value="MDC0677409.1"/>
    <property type="molecule type" value="Genomic_DNA"/>
</dbReference>
<dbReference type="RefSeq" id="WP_272094169.1">
    <property type="nucleotide sequence ID" value="NZ_JAQNDK010000001.1"/>
</dbReference>
<accession>A0ABT5BTB8</accession>
<organism evidence="2 3">
    <name type="scientific">Sorangium atrum</name>
    <dbReference type="NCBI Taxonomy" id="2995308"/>
    <lineage>
        <taxon>Bacteria</taxon>
        <taxon>Pseudomonadati</taxon>
        <taxon>Myxococcota</taxon>
        <taxon>Polyangia</taxon>
        <taxon>Polyangiales</taxon>
        <taxon>Polyangiaceae</taxon>
        <taxon>Sorangium</taxon>
    </lineage>
</organism>
<dbReference type="Pfam" id="PF00561">
    <property type="entry name" value="Abhydrolase_1"/>
    <property type="match status" value="1"/>
</dbReference>
<evidence type="ECO:0000313" key="3">
    <source>
        <dbReference type="Proteomes" id="UP001217485"/>
    </source>
</evidence>
<dbReference type="InterPro" id="IPR029058">
    <property type="entry name" value="AB_hydrolase_fold"/>
</dbReference>
<evidence type="ECO:0000313" key="2">
    <source>
        <dbReference type="EMBL" id="MDC0677409.1"/>
    </source>
</evidence>
<dbReference type="Gene3D" id="3.40.50.1820">
    <property type="entry name" value="alpha/beta hydrolase"/>
    <property type="match status" value="1"/>
</dbReference>
<gene>
    <name evidence="2" type="ORF">POL72_06615</name>
</gene>
<protein>
    <submittedName>
        <fullName evidence="2">Alpha/beta hydrolase</fullName>
    </submittedName>
</protein>
<dbReference type="InterPro" id="IPR000073">
    <property type="entry name" value="AB_hydrolase_1"/>
</dbReference>
<dbReference type="SUPFAM" id="SSF53474">
    <property type="entry name" value="alpha/beta-Hydrolases"/>
    <property type="match status" value="1"/>
</dbReference>
<reference evidence="2 3" key="1">
    <citation type="submission" date="2023-01" db="EMBL/GenBank/DDBJ databases">
        <title>Minimal conservation of predation-associated metabolite biosynthetic gene clusters underscores biosynthetic potential of Myxococcota including descriptions for ten novel species: Archangium lansinium sp. nov., Myxococcus landrumus sp. nov., Nannocystis bai.</title>
        <authorList>
            <person name="Ahearne A."/>
            <person name="Stevens C."/>
            <person name="Dowd S."/>
        </authorList>
    </citation>
    <scope>NUCLEOTIDE SEQUENCE [LARGE SCALE GENOMIC DNA]</scope>
    <source>
        <strain evidence="2 3">WIWO2</strain>
    </source>
</reference>
<keyword evidence="3" id="KW-1185">Reference proteome</keyword>
<dbReference type="PANTHER" id="PTHR43329">
    <property type="entry name" value="EPOXIDE HYDROLASE"/>
    <property type="match status" value="1"/>
</dbReference>
<name>A0ABT5BTB8_9BACT</name>
<evidence type="ECO:0000259" key="1">
    <source>
        <dbReference type="Pfam" id="PF00561"/>
    </source>
</evidence>
<proteinExistence type="predicted"/>
<keyword evidence="2" id="KW-0378">Hydrolase</keyword>